<comment type="caution">
    <text evidence="2">The sequence shown here is derived from an EMBL/GenBank/DDBJ whole genome shotgun (WGS) entry which is preliminary data.</text>
</comment>
<name>A0ABP7TXY3_9BACT</name>
<feature type="domain" description="HTH lysR-type" evidence="1">
    <location>
        <begin position="40"/>
        <end position="102"/>
    </location>
</feature>
<evidence type="ECO:0000313" key="2">
    <source>
        <dbReference type="EMBL" id="GAA4032907.1"/>
    </source>
</evidence>
<dbReference type="PANTHER" id="PTHR30432">
    <property type="entry name" value="TRANSCRIPTIONAL REGULATOR MODE"/>
    <property type="match status" value="1"/>
</dbReference>
<dbReference type="PANTHER" id="PTHR30432:SF1">
    <property type="entry name" value="DNA-BINDING TRANSCRIPTIONAL DUAL REGULATOR MODE"/>
    <property type="match status" value="1"/>
</dbReference>
<accession>A0ABP7TXY3</accession>
<dbReference type="InterPro" id="IPR000847">
    <property type="entry name" value="LysR_HTH_N"/>
</dbReference>
<dbReference type="InterPro" id="IPR036390">
    <property type="entry name" value="WH_DNA-bd_sf"/>
</dbReference>
<reference evidence="3" key="1">
    <citation type="journal article" date="2019" name="Int. J. Syst. Evol. Microbiol.">
        <title>The Global Catalogue of Microorganisms (GCM) 10K type strain sequencing project: providing services to taxonomists for standard genome sequencing and annotation.</title>
        <authorList>
            <consortium name="The Broad Institute Genomics Platform"/>
            <consortium name="The Broad Institute Genome Sequencing Center for Infectious Disease"/>
            <person name="Wu L."/>
            <person name="Ma J."/>
        </authorList>
    </citation>
    <scope>NUCLEOTIDE SEQUENCE [LARGE SCALE GENOMIC DNA]</scope>
    <source>
        <strain evidence="3">JCM 17225</strain>
    </source>
</reference>
<evidence type="ECO:0000313" key="3">
    <source>
        <dbReference type="Proteomes" id="UP001501469"/>
    </source>
</evidence>
<keyword evidence="3" id="KW-1185">Reference proteome</keyword>
<dbReference type="Proteomes" id="UP001501469">
    <property type="component" value="Unassembled WGS sequence"/>
</dbReference>
<dbReference type="InterPro" id="IPR051815">
    <property type="entry name" value="Molybdate_resp_trans_reg"/>
</dbReference>
<gene>
    <name evidence="2" type="ORF">GCM10022409_16510</name>
</gene>
<dbReference type="EMBL" id="BAABDK010000013">
    <property type="protein sequence ID" value="GAA4032907.1"/>
    <property type="molecule type" value="Genomic_DNA"/>
</dbReference>
<dbReference type="SUPFAM" id="SSF46785">
    <property type="entry name" value="Winged helix' DNA-binding domain"/>
    <property type="match status" value="1"/>
</dbReference>
<dbReference type="InterPro" id="IPR036388">
    <property type="entry name" value="WH-like_DNA-bd_sf"/>
</dbReference>
<proteinExistence type="predicted"/>
<protein>
    <submittedName>
        <fullName evidence="2">Winged helix-turn-helix domain-containing protein</fullName>
    </submittedName>
</protein>
<dbReference type="Pfam" id="PF00126">
    <property type="entry name" value="HTH_1"/>
    <property type="match status" value="1"/>
</dbReference>
<sequence>MRLYANINSMKSLLQPAKTYRLNGRLWLETDEGRFLGIGRLELLERIAELGSISKAAQAMGMSYKRAWDLVSSMNAQAAAPLVSTQTGGTKGGGAVVTEAGQEAIIAFQALQARFQAFMASETKQLQE</sequence>
<evidence type="ECO:0000259" key="1">
    <source>
        <dbReference type="Pfam" id="PF00126"/>
    </source>
</evidence>
<organism evidence="2 3">
    <name type="scientific">Hymenobacter glaciei</name>
    <dbReference type="NCBI Taxonomy" id="877209"/>
    <lineage>
        <taxon>Bacteria</taxon>
        <taxon>Pseudomonadati</taxon>
        <taxon>Bacteroidota</taxon>
        <taxon>Cytophagia</taxon>
        <taxon>Cytophagales</taxon>
        <taxon>Hymenobacteraceae</taxon>
        <taxon>Hymenobacter</taxon>
    </lineage>
</organism>
<dbReference type="Gene3D" id="1.10.10.10">
    <property type="entry name" value="Winged helix-like DNA-binding domain superfamily/Winged helix DNA-binding domain"/>
    <property type="match status" value="1"/>
</dbReference>